<evidence type="ECO:0000313" key="1">
    <source>
        <dbReference type="EMBL" id="PZG09164.1"/>
    </source>
</evidence>
<dbReference type="EMBL" id="POUD01000252">
    <property type="protein sequence ID" value="PZG09164.1"/>
    <property type="molecule type" value="Genomic_DNA"/>
</dbReference>
<accession>A0A2W2EY11</accession>
<protein>
    <recommendedName>
        <fullName evidence="3">HAD family phosphatase</fullName>
    </recommendedName>
</protein>
<dbReference type="Gene3D" id="3.40.50.1000">
    <property type="entry name" value="HAD superfamily/HAD-like"/>
    <property type="match status" value="1"/>
</dbReference>
<comment type="caution">
    <text evidence="1">The sequence shown here is derived from an EMBL/GenBank/DDBJ whole genome shotgun (WGS) entry which is preliminary data.</text>
</comment>
<reference evidence="1 2" key="1">
    <citation type="submission" date="2018-01" db="EMBL/GenBank/DDBJ databases">
        <title>Draft genome sequence of Nonomuraea sp. KC333.</title>
        <authorList>
            <person name="Sahin N."/>
            <person name="Saygin H."/>
            <person name="Ay H."/>
        </authorList>
    </citation>
    <scope>NUCLEOTIDE SEQUENCE [LARGE SCALE GENOMIC DNA]</scope>
    <source>
        <strain evidence="1 2">KC333</strain>
    </source>
</reference>
<organism evidence="1 2">
    <name type="scientific">Nonomuraea aridisoli</name>
    <dbReference type="NCBI Taxonomy" id="2070368"/>
    <lineage>
        <taxon>Bacteria</taxon>
        <taxon>Bacillati</taxon>
        <taxon>Actinomycetota</taxon>
        <taxon>Actinomycetes</taxon>
        <taxon>Streptosporangiales</taxon>
        <taxon>Streptosporangiaceae</taxon>
        <taxon>Nonomuraea</taxon>
    </lineage>
</organism>
<name>A0A2W2EY11_9ACTN</name>
<dbReference type="Proteomes" id="UP000249304">
    <property type="component" value="Unassembled WGS sequence"/>
</dbReference>
<evidence type="ECO:0000313" key="2">
    <source>
        <dbReference type="Proteomes" id="UP000249304"/>
    </source>
</evidence>
<dbReference type="SUPFAM" id="SSF56784">
    <property type="entry name" value="HAD-like"/>
    <property type="match status" value="1"/>
</dbReference>
<dbReference type="InterPro" id="IPR023214">
    <property type="entry name" value="HAD_sf"/>
</dbReference>
<dbReference type="PANTHER" id="PTHR43611:SF3">
    <property type="entry name" value="FLAVIN MONONUCLEOTIDE HYDROLASE 1, CHLOROPLATIC"/>
    <property type="match status" value="1"/>
</dbReference>
<dbReference type="RefSeq" id="WP_111183831.1">
    <property type="nucleotide sequence ID" value="NZ_POUD01000252.1"/>
</dbReference>
<proteinExistence type="predicted"/>
<keyword evidence="2" id="KW-1185">Reference proteome</keyword>
<sequence length="220" mass="24035">MPATPGRIDGLLLDMNGLFRHWRDTGARASEQLARLPEGTIAHYAYAHPTYRLARVGVLTDQQWADDVANRLAATYGQAVRGALTAWRGDRGEVVPEMVALLPKLRQHLPVGVLSNSTDALHADLKYHQITFDHVFPSADLGVDKPSPFAFRAAAGRMGIPLTSLAYFDDEPTFVHAARTLGMHAFLFTGVQAFTARLRRLGLPVPADPLCPEKSSCAQP</sequence>
<gene>
    <name evidence="1" type="ORF">C1J01_38080</name>
</gene>
<dbReference type="NCBIfam" id="TIGR01509">
    <property type="entry name" value="HAD-SF-IA-v3"/>
    <property type="match status" value="1"/>
</dbReference>
<evidence type="ECO:0008006" key="3">
    <source>
        <dbReference type="Google" id="ProtNLM"/>
    </source>
</evidence>
<dbReference type="PANTHER" id="PTHR43611">
    <property type="entry name" value="ALPHA-D-GLUCOSE 1-PHOSPHATE PHOSPHATASE"/>
    <property type="match status" value="1"/>
</dbReference>
<dbReference type="InterPro" id="IPR006439">
    <property type="entry name" value="HAD-SF_hydro_IA"/>
</dbReference>
<dbReference type="OrthoDB" id="9797415at2"/>
<dbReference type="InterPro" id="IPR036412">
    <property type="entry name" value="HAD-like_sf"/>
</dbReference>
<dbReference type="AlphaFoldDB" id="A0A2W2EY11"/>
<dbReference type="Pfam" id="PF00702">
    <property type="entry name" value="Hydrolase"/>
    <property type="match status" value="1"/>
</dbReference>